<dbReference type="GO" id="GO:0030688">
    <property type="term" value="C:preribosome, small subunit precursor"/>
    <property type="evidence" value="ECO:0007669"/>
    <property type="project" value="InterPro"/>
</dbReference>
<keyword evidence="5" id="KW-0690">Ribosome biogenesis</keyword>
<name>A0A9P6W993_MAUEX</name>
<feature type="region of interest" description="Disordered" evidence="8">
    <location>
        <begin position="69"/>
        <end position="93"/>
    </location>
</feature>
<sequence>MAAKKRNTLRSKAASRLGNVVKVDDFEPTTELPEDPKAFLHQFKETKKEKHSNKQNDFLSKIKQNSGKLNPEFEGISKSSVRRRKRKMRDNLKPKLDDLLTSLQQEDDLNQFTREHVELPNNNNDEAMTLDENPFAPVSNPPARIQITKIVERIEPGSIKIKKNEPNIRNKKGAKLLAAKERERFNEVISNQIFKQNSFSALRDIIKMQKK</sequence>
<comment type="similarity">
    <text evidence="2">Belongs to the SLX9 family.</text>
</comment>
<proteinExistence type="inferred from homology"/>
<dbReference type="GO" id="GO:0030686">
    <property type="term" value="C:90S preribosome"/>
    <property type="evidence" value="ECO:0007669"/>
    <property type="project" value="InterPro"/>
</dbReference>
<evidence type="ECO:0000256" key="7">
    <source>
        <dbReference type="ARBA" id="ARBA00025083"/>
    </source>
</evidence>
<evidence type="ECO:0000313" key="9">
    <source>
        <dbReference type="EMBL" id="KAG0668015.1"/>
    </source>
</evidence>
<dbReference type="Proteomes" id="UP000750334">
    <property type="component" value="Unassembled WGS sequence"/>
</dbReference>
<evidence type="ECO:0000256" key="4">
    <source>
        <dbReference type="ARBA" id="ARBA00021321"/>
    </source>
</evidence>
<comment type="subcellular location">
    <subcellularLocation>
        <location evidence="1">Nucleus</location>
        <location evidence="1">Nucleolus</location>
    </subcellularLocation>
</comment>
<evidence type="ECO:0000256" key="3">
    <source>
        <dbReference type="ARBA" id="ARBA00011523"/>
    </source>
</evidence>
<dbReference type="InterPro" id="IPR028160">
    <property type="entry name" value="Slx9-like"/>
</dbReference>
<keyword evidence="6" id="KW-0539">Nucleus</keyword>
<gene>
    <name evidence="9" type="primary">SLX9</name>
    <name evidence="9" type="ORF">C6P45_005151</name>
</gene>
<comment type="subunit">
    <text evidence="3">Interacts with the 35S, 23S and 20S pre-rRNAs and with the U3 snoRNA.</text>
</comment>
<dbReference type="AlphaFoldDB" id="A0A9P6W993"/>
<dbReference type="GO" id="GO:0000462">
    <property type="term" value="P:maturation of SSU-rRNA from tricistronic rRNA transcript (SSU-rRNA, 5.8S rRNA, LSU-rRNA)"/>
    <property type="evidence" value="ECO:0007669"/>
    <property type="project" value="InterPro"/>
</dbReference>
<dbReference type="GO" id="GO:0005730">
    <property type="term" value="C:nucleolus"/>
    <property type="evidence" value="ECO:0007669"/>
    <property type="project" value="UniProtKB-SubCell"/>
</dbReference>
<organism evidence="9 10">
    <name type="scientific">Maudiozyma exigua</name>
    <name type="common">Yeast</name>
    <name type="synonym">Kazachstania exigua</name>
    <dbReference type="NCBI Taxonomy" id="34358"/>
    <lineage>
        <taxon>Eukaryota</taxon>
        <taxon>Fungi</taxon>
        <taxon>Dikarya</taxon>
        <taxon>Ascomycota</taxon>
        <taxon>Saccharomycotina</taxon>
        <taxon>Saccharomycetes</taxon>
        <taxon>Saccharomycetales</taxon>
        <taxon>Saccharomycetaceae</taxon>
        <taxon>Maudiozyma</taxon>
    </lineage>
</organism>
<reference evidence="9 10" key="1">
    <citation type="submission" date="2020-11" db="EMBL/GenBank/DDBJ databases">
        <title>Kefir isolates.</title>
        <authorList>
            <person name="Marcisauskas S."/>
            <person name="Kim Y."/>
            <person name="Blasche S."/>
        </authorList>
    </citation>
    <scope>NUCLEOTIDE SEQUENCE [LARGE SCALE GENOMIC DNA]</scope>
    <source>
        <strain evidence="9 10">OG2</strain>
    </source>
</reference>
<evidence type="ECO:0000256" key="8">
    <source>
        <dbReference type="SAM" id="MobiDB-lite"/>
    </source>
</evidence>
<comment type="caution">
    <text evidence="9">The sequence shown here is derived from an EMBL/GenBank/DDBJ whole genome shotgun (WGS) entry which is preliminary data.</text>
</comment>
<feature type="region of interest" description="Disordered" evidence="8">
    <location>
        <begin position="1"/>
        <end position="37"/>
    </location>
</feature>
<comment type="function">
    <text evidence="7">Involved in ribosome biogenesis. Required for normal pre-rRNA processing in internal transcribed spacer 1 (ITS1). May be involved in the movements of the replication forks.</text>
</comment>
<evidence type="ECO:0000256" key="5">
    <source>
        <dbReference type="ARBA" id="ARBA00022517"/>
    </source>
</evidence>
<keyword evidence="10" id="KW-1185">Reference proteome</keyword>
<dbReference type="OrthoDB" id="4068648at2759"/>
<evidence type="ECO:0000256" key="1">
    <source>
        <dbReference type="ARBA" id="ARBA00004604"/>
    </source>
</evidence>
<evidence type="ECO:0000313" key="10">
    <source>
        <dbReference type="Proteomes" id="UP000750334"/>
    </source>
</evidence>
<evidence type="ECO:0000256" key="6">
    <source>
        <dbReference type="ARBA" id="ARBA00023242"/>
    </source>
</evidence>
<dbReference type="EMBL" id="PUHR01000083">
    <property type="protein sequence ID" value="KAG0668015.1"/>
    <property type="molecule type" value="Genomic_DNA"/>
</dbReference>
<evidence type="ECO:0000256" key="2">
    <source>
        <dbReference type="ARBA" id="ARBA00011022"/>
    </source>
</evidence>
<accession>A0A9P6W993</accession>
<protein>
    <recommendedName>
        <fullName evidence="4">Ribosome biogenesis protein SLX9</fullName>
    </recommendedName>
</protein>
<dbReference type="Pfam" id="PF15341">
    <property type="entry name" value="SLX9"/>
    <property type="match status" value="1"/>
</dbReference>